<dbReference type="CDD" id="cd09272">
    <property type="entry name" value="RNase_HI_RT_Ty1"/>
    <property type="match status" value="1"/>
</dbReference>
<evidence type="ECO:0000313" key="2">
    <source>
        <dbReference type="Proteomes" id="UP001165121"/>
    </source>
</evidence>
<dbReference type="EMBL" id="BSXT01002802">
    <property type="protein sequence ID" value="GMF51010.1"/>
    <property type="molecule type" value="Genomic_DNA"/>
</dbReference>
<sequence>MALSLLVQEVVHLRQMLKELRVQQQQTSQVFVENESAKKLASNPVFHSRTKHIDVRHHFVRERVDFKQIEVLRVSGSENVADAFTKPVPRPTFDKHRATMESLPRAEFGNNNNNQ</sequence>
<accession>A0A9W6Y301</accession>
<dbReference type="OrthoDB" id="1113209at2759"/>
<keyword evidence="2" id="KW-1185">Reference proteome</keyword>
<dbReference type="PANTHER" id="PTHR11439">
    <property type="entry name" value="GAG-POL-RELATED RETROTRANSPOSON"/>
    <property type="match status" value="1"/>
</dbReference>
<dbReference type="PANTHER" id="PTHR11439:SF483">
    <property type="entry name" value="PEPTIDE SYNTHASE GLIP-LIKE, PUTATIVE (AFU_ORTHOLOGUE AFUA_3G12920)-RELATED"/>
    <property type="match status" value="1"/>
</dbReference>
<comment type="caution">
    <text evidence="1">The sequence shown here is derived from an EMBL/GenBank/DDBJ whole genome shotgun (WGS) entry which is preliminary data.</text>
</comment>
<protein>
    <submittedName>
        <fullName evidence="1">Unnamed protein product</fullName>
    </submittedName>
</protein>
<reference evidence="1" key="1">
    <citation type="submission" date="2023-04" db="EMBL/GenBank/DDBJ databases">
        <title>Phytophthora fragariaefolia NBRC 109709.</title>
        <authorList>
            <person name="Ichikawa N."/>
            <person name="Sato H."/>
            <person name="Tonouchi N."/>
        </authorList>
    </citation>
    <scope>NUCLEOTIDE SEQUENCE</scope>
    <source>
        <strain evidence="1">NBRC 109709</strain>
    </source>
</reference>
<evidence type="ECO:0000313" key="1">
    <source>
        <dbReference type="EMBL" id="GMF51010.1"/>
    </source>
</evidence>
<dbReference type="Proteomes" id="UP001165121">
    <property type="component" value="Unassembled WGS sequence"/>
</dbReference>
<dbReference type="AlphaFoldDB" id="A0A9W6Y301"/>
<organism evidence="1 2">
    <name type="scientific">Phytophthora fragariaefolia</name>
    <dbReference type="NCBI Taxonomy" id="1490495"/>
    <lineage>
        <taxon>Eukaryota</taxon>
        <taxon>Sar</taxon>
        <taxon>Stramenopiles</taxon>
        <taxon>Oomycota</taxon>
        <taxon>Peronosporomycetes</taxon>
        <taxon>Peronosporales</taxon>
        <taxon>Peronosporaceae</taxon>
        <taxon>Phytophthora</taxon>
    </lineage>
</organism>
<name>A0A9W6Y301_9STRA</name>
<proteinExistence type="predicted"/>
<gene>
    <name evidence="1" type="ORF">Pfra01_002050000</name>
</gene>